<dbReference type="Gene3D" id="3.20.20.100">
    <property type="entry name" value="NADP-dependent oxidoreductase domain"/>
    <property type="match status" value="1"/>
</dbReference>
<dbReference type="PANTHER" id="PTHR43364:SF6">
    <property type="entry name" value="OXIDOREDUCTASE-RELATED"/>
    <property type="match status" value="1"/>
</dbReference>
<accession>X5DI06</accession>
<dbReference type="InterPro" id="IPR050523">
    <property type="entry name" value="AKR_Detox_Biosynth"/>
</dbReference>
<sequence>MTEFPTTSRIAIPGTDLEITPLNLGGNTFGWTSDVQESFDVLDAFLAAGGNFIDTADMYSQWGEGHSGGESETVLGQWFADRGNRDQVVLATKVGAIQSAAGLAHDTVVANLDRSLERLQTDRVDLYYYHYDDESVDIADQVRTAAELVDSGKVRYIGLSNYSTDRMREFFETARELELDHAIPLAIQPQYSLLARSDYEDGYMQVAEEYGVGVFSYFSLASGLLTGKYRSREDLEGVAREGQTGGYFEKDGNDRDPFTVVDAVVTVAEAHDTEPASVALAWLLAKGVTAPIASARTPEQVAPLIAATTLQLSDEEIADLDAASDGF</sequence>
<dbReference type="HOGENOM" id="CLU_023205_2_0_11"/>
<dbReference type="SUPFAM" id="SSF51430">
    <property type="entry name" value="NAD(P)-linked oxidoreductase"/>
    <property type="match status" value="1"/>
</dbReference>
<dbReference type="KEGG" id="cgy:CGLY_01175"/>
<dbReference type="OrthoDB" id="9768793at2"/>
<protein>
    <submittedName>
        <fullName evidence="2">Putative aldo-keto reductase</fullName>
    </submittedName>
</protein>
<dbReference type="PRINTS" id="PR00069">
    <property type="entry name" value="ALDKETRDTASE"/>
</dbReference>
<gene>
    <name evidence="2" type="ORF">CGLY_01175</name>
</gene>
<dbReference type="STRING" id="1404245.CGLY_01175"/>
<evidence type="ECO:0000313" key="3">
    <source>
        <dbReference type="Proteomes" id="UP000023703"/>
    </source>
</evidence>
<evidence type="ECO:0000313" key="2">
    <source>
        <dbReference type="EMBL" id="AHW62683.1"/>
    </source>
</evidence>
<feature type="domain" description="NADP-dependent oxidoreductase" evidence="1">
    <location>
        <begin position="22"/>
        <end position="324"/>
    </location>
</feature>
<dbReference type="InterPro" id="IPR020471">
    <property type="entry name" value="AKR"/>
</dbReference>
<dbReference type="InterPro" id="IPR023210">
    <property type="entry name" value="NADP_OxRdtase_dom"/>
</dbReference>
<reference evidence="2 3" key="1">
    <citation type="journal article" date="2015" name="Int. J. Syst. Evol. Microbiol.">
        <title>Revisiting Corynebacterium glyciniphilum (ex Kubota et al., 1972) sp. nov., nom. rev., isolated from putrefied banana.</title>
        <authorList>
            <person name="Al-Dilaimi A."/>
            <person name="Bednarz H."/>
            <person name="Lomker A."/>
            <person name="Niehaus K."/>
            <person name="Kalinowski J."/>
            <person name="Ruckert C."/>
        </authorList>
    </citation>
    <scope>NUCLEOTIDE SEQUENCE [LARGE SCALE GENOMIC DNA]</scope>
    <source>
        <strain evidence="2">AJ 3170</strain>
    </source>
</reference>
<dbReference type="RefSeq" id="WP_038550796.1">
    <property type="nucleotide sequence ID" value="NZ_CP006842.1"/>
</dbReference>
<proteinExistence type="predicted"/>
<dbReference type="PANTHER" id="PTHR43364">
    <property type="entry name" value="NADH-SPECIFIC METHYLGLYOXAL REDUCTASE-RELATED"/>
    <property type="match status" value="1"/>
</dbReference>
<dbReference type="GO" id="GO:0016491">
    <property type="term" value="F:oxidoreductase activity"/>
    <property type="evidence" value="ECO:0007669"/>
    <property type="project" value="InterPro"/>
</dbReference>
<name>X5DI06_9CORY</name>
<dbReference type="GO" id="GO:0005829">
    <property type="term" value="C:cytosol"/>
    <property type="evidence" value="ECO:0007669"/>
    <property type="project" value="TreeGrafter"/>
</dbReference>
<dbReference type="InterPro" id="IPR036812">
    <property type="entry name" value="NAD(P)_OxRdtase_dom_sf"/>
</dbReference>
<evidence type="ECO:0000259" key="1">
    <source>
        <dbReference type="Pfam" id="PF00248"/>
    </source>
</evidence>
<dbReference type="Pfam" id="PF00248">
    <property type="entry name" value="Aldo_ket_red"/>
    <property type="match status" value="1"/>
</dbReference>
<dbReference type="AlphaFoldDB" id="X5DI06"/>
<keyword evidence="3" id="KW-1185">Reference proteome</keyword>
<organism evidence="2 3">
    <name type="scientific">Corynebacterium glyciniphilum AJ 3170</name>
    <dbReference type="NCBI Taxonomy" id="1404245"/>
    <lineage>
        <taxon>Bacteria</taxon>
        <taxon>Bacillati</taxon>
        <taxon>Actinomycetota</taxon>
        <taxon>Actinomycetes</taxon>
        <taxon>Mycobacteriales</taxon>
        <taxon>Corynebacteriaceae</taxon>
        <taxon>Corynebacterium</taxon>
    </lineage>
</organism>
<dbReference type="eggNOG" id="COG0667">
    <property type="taxonomic scope" value="Bacteria"/>
</dbReference>
<dbReference type="EMBL" id="CP006842">
    <property type="protein sequence ID" value="AHW62683.1"/>
    <property type="molecule type" value="Genomic_DNA"/>
</dbReference>
<dbReference type="Proteomes" id="UP000023703">
    <property type="component" value="Chromosome"/>
</dbReference>